<dbReference type="PANTHER" id="PTHR43047:SF72">
    <property type="entry name" value="OSMOSENSING HISTIDINE PROTEIN KINASE SLN1"/>
    <property type="match status" value="1"/>
</dbReference>
<dbReference type="GO" id="GO:0009927">
    <property type="term" value="F:histidine phosphotransfer kinase activity"/>
    <property type="evidence" value="ECO:0007669"/>
    <property type="project" value="TreeGrafter"/>
</dbReference>
<comment type="catalytic activity">
    <reaction evidence="1">
        <text>ATP + protein L-histidine = ADP + protein N-phospho-L-histidine.</text>
        <dbReference type="EC" id="2.7.13.3"/>
    </reaction>
</comment>
<protein>
    <recommendedName>
        <fullName evidence="2">histidine kinase</fullName>
        <ecNumber evidence="2">2.7.13.3</ecNumber>
    </recommendedName>
</protein>
<evidence type="ECO:0000256" key="5">
    <source>
        <dbReference type="PROSITE-ProRule" id="PRU00169"/>
    </source>
</evidence>
<evidence type="ECO:0000256" key="7">
    <source>
        <dbReference type="SAM" id="Phobius"/>
    </source>
</evidence>
<dbReference type="GO" id="GO:0000155">
    <property type="term" value="F:phosphorelay sensor kinase activity"/>
    <property type="evidence" value="ECO:0007669"/>
    <property type="project" value="InterPro"/>
</dbReference>
<feature type="compositionally biased region" description="Basic and acidic residues" evidence="6">
    <location>
        <begin position="669"/>
        <end position="684"/>
    </location>
</feature>
<dbReference type="SUPFAM" id="SSF52172">
    <property type="entry name" value="CheY-like"/>
    <property type="match status" value="2"/>
</dbReference>
<dbReference type="PROSITE" id="PS50110">
    <property type="entry name" value="RESPONSE_REGULATORY"/>
    <property type="match status" value="2"/>
</dbReference>
<reference evidence="9 10" key="1">
    <citation type="submission" date="2019-07" db="EMBL/GenBank/DDBJ databases">
        <title>Genomes of Cafeteria roenbergensis.</title>
        <authorList>
            <person name="Fischer M.G."/>
            <person name="Hackl T."/>
            <person name="Roman M."/>
        </authorList>
    </citation>
    <scope>NUCLEOTIDE SEQUENCE [LARGE SCALE GENOMIC DNA]</scope>
    <source>
        <strain evidence="9 10">RCC970-E3</strain>
    </source>
</reference>
<feature type="domain" description="Response regulatory" evidence="8">
    <location>
        <begin position="764"/>
        <end position="896"/>
    </location>
</feature>
<keyword evidence="7" id="KW-0812">Transmembrane</keyword>
<dbReference type="EMBL" id="VLTL01000134">
    <property type="protein sequence ID" value="KAA0159189.1"/>
    <property type="molecule type" value="Genomic_DNA"/>
</dbReference>
<organism evidence="9 10">
    <name type="scientific">Cafeteria roenbergensis</name>
    <name type="common">Marine flagellate</name>
    <dbReference type="NCBI Taxonomy" id="33653"/>
    <lineage>
        <taxon>Eukaryota</taxon>
        <taxon>Sar</taxon>
        <taxon>Stramenopiles</taxon>
        <taxon>Bigyra</taxon>
        <taxon>Opalozoa</taxon>
        <taxon>Bicosoecida</taxon>
        <taxon>Cafeteriaceae</taxon>
        <taxon>Cafeteria</taxon>
    </lineage>
</organism>
<feature type="transmembrane region" description="Helical" evidence="7">
    <location>
        <begin position="6"/>
        <end position="25"/>
    </location>
</feature>
<dbReference type="InterPro" id="IPR036890">
    <property type="entry name" value="HATPase_C_sf"/>
</dbReference>
<dbReference type="Gene3D" id="3.30.565.10">
    <property type="entry name" value="Histidine kinase-like ATPase, C-terminal domain"/>
    <property type="match status" value="1"/>
</dbReference>
<feature type="compositionally biased region" description="Low complexity" evidence="6">
    <location>
        <begin position="716"/>
        <end position="727"/>
    </location>
</feature>
<evidence type="ECO:0000256" key="4">
    <source>
        <dbReference type="ARBA" id="ARBA00022777"/>
    </source>
</evidence>
<feature type="region of interest" description="Disordered" evidence="6">
    <location>
        <begin position="646"/>
        <end position="793"/>
    </location>
</feature>
<dbReference type="InterPro" id="IPR001789">
    <property type="entry name" value="Sig_transdc_resp-reg_receiver"/>
</dbReference>
<feature type="compositionally biased region" description="Low complexity" evidence="6">
    <location>
        <begin position="735"/>
        <end position="754"/>
    </location>
</feature>
<evidence type="ECO:0000313" key="9">
    <source>
        <dbReference type="EMBL" id="KAA0159189.1"/>
    </source>
</evidence>
<dbReference type="Gene3D" id="3.40.50.2300">
    <property type="match status" value="2"/>
</dbReference>
<dbReference type="Gene3D" id="1.10.287.130">
    <property type="match status" value="1"/>
</dbReference>
<dbReference type="Pfam" id="PF00072">
    <property type="entry name" value="Response_reg"/>
    <property type="match status" value="2"/>
</dbReference>
<keyword evidence="5" id="KW-0597">Phosphoprotein</keyword>
<evidence type="ECO:0000259" key="8">
    <source>
        <dbReference type="PROSITE" id="PS50110"/>
    </source>
</evidence>
<dbReference type="SMART" id="SM00388">
    <property type="entry name" value="HisKA"/>
    <property type="match status" value="2"/>
</dbReference>
<keyword evidence="4" id="KW-0418">Kinase</keyword>
<name>A0A5A8D2Q5_CAFRO</name>
<feature type="transmembrane region" description="Helical" evidence="7">
    <location>
        <begin position="46"/>
        <end position="67"/>
    </location>
</feature>
<dbReference type="InterPro" id="IPR003661">
    <property type="entry name" value="HisK_dim/P_dom"/>
</dbReference>
<evidence type="ECO:0000313" key="10">
    <source>
        <dbReference type="Proteomes" id="UP000324907"/>
    </source>
</evidence>
<dbReference type="Proteomes" id="UP000324907">
    <property type="component" value="Unassembled WGS sequence"/>
</dbReference>
<sequence>MLVGMLGDGVLFLAYLAISLQLLVFECRFRSGLPASLTKLLHLFQAFIMLCGISHLAMGLTTYAGYVSPPDPSNPVPPIPTFTVFIKVLAAAVSAWTALRLRPLANSLWKQVSERIHLFSELQTQHKALEAVTAAQNAVVAHLSHEARGPLQIVQASLGFARQDAEELSASLKSAKWPKAVVARAGGAGGQGGMPSSSSSSSSAVSMGAAATAAGRPASTGAVAAAAAARAAAASPGQPAAVRRVVKGIGKDVRQAEAAAEALAQLVDTVLDLSLLEAGRMRLRPRAVSLAALLEEAAEAVAPHPGVRVVTMVQRPFGLESLAKRWGATDAPLTLQESDVVLDPSKLSLCVGWALDSAAAFTTRGFIAVTVTEGEASADEVFPVPTQSCRPPSLRDWAARPSMTKAEACEAFARAARDSMKLLDSPGASTLSSEGLADCGGQRFPLTATAMHRTSGLGLDRAHKVAALMGGVVRQIQADGPEAAATLAPLRAELRRARTKAGPDGSGGVAVFEIWIPIDVIANPSWSNELERISHSASGGFATSWPEQASRMQLTQVAMDKDVAPPIASAGDRLDAACPPPAAAGPHTQGQEAEAGGSVGPARHRPLPHRDPAGSQSFRQTKPIPGSALAEVTADDDNMDAELARRAASHASSGRLADIEEDSGSIDVRGSDRSHERFKSDDTLGRSAAGGVESAGNGLPPGPRIDTLVGVPPPMGMGSAAAPGSPGKVAWSRGTAASSSMPTEAEATSSAAAGARDEGRSASGAAATPDQRGIADPARAAAHSLGAEVQTLSDGDKVESWLERHGVLPSLALDSASETRAPVQLDLVLSDVLMPGLDGERLCHRMAELGLPCAMVAATGTTTAETLERLPEAGFAAVLRKPYGPRQLKRVLEATSDMALAVAYLAISVQLASFEWRFRTGLPKALLTLMHWFQAFIMLCGISHFAMGLSSVAGQGNHHDPGNATSIPLFTMSIKVLAAAVSAWTALRLRPLANSLWKQVSERIHLFSELQTQHKALEAVTAAQNAVVAHLSHEARGPLQIVQASLGFARQDAEELSASLEAESRHCPTLGSAGGAAAAAAQVAAPAAARAAAASPGQPAAVRRVVKGIGKDVRQAEAAAEALAQLVDTVLDLSLLEAGRMRLRPRAVSLAALLEEAAEAVAPHPGVRVVTMVQRPFGLESLAKRWGATDAPRGLEESDVVLDPSKLSLCVGWALDSAAAFTTRGFIAVTVTEGEASADVLGAEVQTLSDGDKVESWLERHGVLSQPAAGEHGSADGGHEEMRLDLVLSDVLMPGLDGERLCHRMAELGLPCAMVAATGTTTAETLERLPEAGFAAVLRKPYGPRQLKRVLEAVRSGRLQSPAVVAGWFAQDRHNQA</sequence>
<evidence type="ECO:0000256" key="6">
    <source>
        <dbReference type="SAM" id="MobiDB-lite"/>
    </source>
</evidence>
<dbReference type="Pfam" id="PF25487">
    <property type="entry name" value="ETR1_N"/>
    <property type="match status" value="2"/>
</dbReference>
<dbReference type="PANTHER" id="PTHR43047">
    <property type="entry name" value="TWO-COMPONENT HISTIDINE PROTEIN KINASE"/>
    <property type="match status" value="1"/>
</dbReference>
<feature type="domain" description="Response regulatory" evidence="8">
    <location>
        <begin position="1217"/>
        <end position="1355"/>
    </location>
</feature>
<keyword evidence="3" id="KW-0808">Transferase</keyword>
<dbReference type="InterPro" id="IPR058544">
    <property type="entry name" value="ETR1_N"/>
</dbReference>
<feature type="region of interest" description="Disordered" evidence="6">
    <location>
        <begin position="567"/>
        <end position="626"/>
    </location>
</feature>
<evidence type="ECO:0000256" key="2">
    <source>
        <dbReference type="ARBA" id="ARBA00012438"/>
    </source>
</evidence>
<proteinExistence type="predicted"/>
<comment type="caution">
    <text evidence="9">The sequence shown here is derived from an EMBL/GenBank/DDBJ whole genome shotgun (WGS) entry which is preliminary data.</text>
</comment>
<accession>A0A5A8D2Q5</accession>
<dbReference type="InterPro" id="IPR011006">
    <property type="entry name" value="CheY-like_superfamily"/>
</dbReference>
<keyword evidence="7" id="KW-1133">Transmembrane helix</keyword>
<feature type="modified residue" description="4-aspartylphosphate" evidence="5">
    <location>
        <position position="831"/>
    </location>
</feature>
<feature type="modified residue" description="4-aspartylphosphate" evidence="5">
    <location>
        <position position="1290"/>
    </location>
</feature>
<dbReference type="GO" id="GO:0005886">
    <property type="term" value="C:plasma membrane"/>
    <property type="evidence" value="ECO:0007669"/>
    <property type="project" value="TreeGrafter"/>
</dbReference>
<evidence type="ECO:0000256" key="3">
    <source>
        <dbReference type="ARBA" id="ARBA00022679"/>
    </source>
</evidence>
<evidence type="ECO:0000256" key="1">
    <source>
        <dbReference type="ARBA" id="ARBA00000085"/>
    </source>
</evidence>
<gene>
    <name evidence="9" type="ORF">FNF28_05945</name>
</gene>
<keyword evidence="7" id="KW-0472">Membrane</keyword>
<dbReference type="EC" id="2.7.13.3" evidence="2"/>